<sequence>MKNLFFLSHHHQQHNRRSPAGGGNSPLPFRLQSSPASSDPSSDMSKPPSSLFWLTLHALSCLISLLLGFRFSRLLFFLLFSSSPPTSSSPRFHPLAESVSVSVSPSLPVLPAPSAVNHTVPRVVVGRHGIRIRPWPHPDPTEVMKAHAIIERVQREQRERFGPREPRTVIAVTPTYVRTFQAMHLTGVMHALMGSPYEVVWVVVEAGGKTNETAGLLERSGLKRVLHVGFNEKMPDTWEERGRVEARMRFRALSVIRDQKLDGVVMFLDDSNINSLELFEEVQNVKWIGAISVGILTLSNKEESGLSVVQKEEEEEKNQPIPVQGPACNSSNKLVGWHTFNTLPYEEKKAVHIDDKGVVLPRKLEWAGFVLNSRLLWKDEENRPIWMKDLDSLVEGDVESPLSLLEDQFMVEPLGGCGRKVMLWWLRVEARSDSKFPPGWVIDPPLDITVPAKRTPWPDAPPELPSVEKVEVAEENPVKPRTKKSRRGSRKRRQRAVETGNSVKQAEQN</sequence>
<name>A0ACB9S0G4_9MYRT</name>
<protein>
    <submittedName>
        <fullName evidence="1">Uncharacterized protein</fullName>
    </submittedName>
</protein>
<dbReference type="EMBL" id="CM042882">
    <property type="protein sequence ID" value="KAI4381637.1"/>
    <property type="molecule type" value="Genomic_DNA"/>
</dbReference>
<evidence type="ECO:0000313" key="1">
    <source>
        <dbReference type="EMBL" id="KAI4381637.1"/>
    </source>
</evidence>
<comment type="caution">
    <text evidence="1">The sequence shown here is derived from an EMBL/GenBank/DDBJ whole genome shotgun (WGS) entry which is preliminary data.</text>
</comment>
<proteinExistence type="predicted"/>
<organism evidence="1 2">
    <name type="scientific">Melastoma candidum</name>
    <dbReference type="NCBI Taxonomy" id="119954"/>
    <lineage>
        <taxon>Eukaryota</taxon>
        <taxon>Viridiplantae</taxon>
        <taxon>Streptophyta</taxon>
        <taxon>Embryophyta</taxon>
        <taxon>Tracheophyta</taxon>
        <taxon>Spermatophyta</taxon>
        <taxon>Magnoliopsida</taxon>
        <taxon>eudicotyledons</taxon>
        <taxon>Gunneridae</taxon>
        <taxon>Pentapetalae</taxon>
        <taxon>rosids</taxon>
        <taxon>malvids</taxon>
        <taxon>Myrtales</taxon>
        <taxon>Melastomataceae</taxon>
        <taxon>Melastomatoideae</taxon>
        <taxon>Melastomateae</taxon>
        <taxon>Melastoma</taxon>
    </lineage>
</organism>
<keyword evidence="2" id="KW-1185">Reference proteome</keyword>
<accession>A0ACB9S0G4</accession>
<gene>
    <name evidence="1" type="ORF">MLD38_007694</name>
</gene>
<dbReference type="Proteomes" id="UP001057402">
    <property type="component" value="Chromosome 3"/>
</dbReference>
<reference evidence="2" key="1">
    <citation type="journal article" date="2023" name="Front. Plant Sci.">
        <title>Chromosomal-level genome assembly of Melastoma candidum provides insights into trichome evolution.</title>
        <authorList>
            <person name="Zhong Y."/>
            <person name="Wu W."/>
            <person name="Sun C."/>
            <person name="Zou P."/>
            <person name="Liu Y."/>
            <person name="Dai S."/>
            <person name="Zhou R."/>
        </authorList>
    </citation>
    <scope>NUCLEOTIDE SEQUENCE [LARGE SCALE GENOMIC DNA]</scope>
</reference>
<evidence type="ECO:0000313" key="2">
    <source>
        <dbReference type="Proteomes" id="UP001057402"/>
    </source>
</evidence>